<organism evidence="5 6">
    <name type="scientific">Macrostomum lignano</name>
    <dbReference type="NCBI Taxonomy" id="282301"/>
    <lineage>
        <taxon>Eukaryota</taxon>
        <taxon>Metazoa</taxon>
        <taxon>Spiralia</taxon>
        <taxon>Lophotrochozoa</taxon>
        <taxon>Platyhelminthes</taxon>
        <taxon>Rhabditophora</taxon>
        <taxon>Macrostomorpha</taxon>
        <taxon>Macrostomida</taxon>
        <taxon>Macrostomidae</taxon>
        <taxon>Macrostomum</taxon>
    </lineage>
</organism>
<dbReference type="InterPro" id="IPR036265">
    <property type="entry name" value="HIT-like_sf"/>
</dbReference>
<dbReference type="PROSITE" id="PS51084">
    <property type="entry name" value="HIT_2"/>
    <property type="match status" value="1"/>
</dbReference>
<name>A0A1I8H0U3_9PLAT</name>
<evidence type="ECO:0000313" key="6">
    <source>
        <dbReference type="WBParaSite" id="maker-uti_cns_0003960-snap-gene-0.22-mRNA-1"/>
    </source>
</evidence>
<reference evidence="6" key="1">
    <citation type="submission" date="2016-11" db="UniProtKB">
        <authorList>
            <consortium name="WormBaseParasite"/>
        </authorList>
    </citation>
    <scope>IDENTIFICATION</scope>
</reference>
<dbReference type="GO" id="GO:0003824">
    <property type="term" value="F:catalytic activity"/>
    <property type="evidence" value="ECO:0007669"/>
    <property type="project" value="InterPro"/>
</dbReference>
<keyword evidence="5" id="KW-1185">Reference proteome</keyword>
<dbReference type="Proteomes" id="UP000095280">
    <property type="component" value="Unplaced"/>
</dbReference>
<feature type="short sequence motif" description="Histidine triad motif" evidence="2 3">
    <location>
        <begin position="232"/>
        <end position="236"/>
    </location>
</feature>
<dbReference type="InterPro" id="IPR011146">
    <property type="entry name" value="HIT-like"/>
</dbReference>
<feature type="domain" description="HIT" evidence="4">
    <location>
        <begin position="138"/>
        <end position="250"/>
    </location>
</feature>
<dbReference type="SUPFAM" id="SSF54197">
    <property type="entry name" value="HIT-like"/>
    <property type="match status" value="2"/>
</dbReference>
<accession>A0A1I8H0U3</accession>
<evidence type="ECO:0000256" key="3">
    <source>
        <dbReference type="PROSITE-ProRule" id="PRU00464"/>
    </source>
</evidence>
<evidence type="ECO:0000259" key="4">
    <source>
        <dbReference type="PROSITE" id="PS51084"/>
    </source>
</evidence>
<dbReference type="AlphaFoldDB" id="A0A1I8H0U3"/>
<dbReference type="PROSITE" id="PS00892">
    <property type="entry name" value="HIT_1"/>
    <property type="match status" value="1"/>
</dbReference>
<evidence type="ECO:0000313" key="5">
    <source>
        <dbReference type="Proteomes" id="UP000095280"/>
    </source>
</evidence>
<feature type="active site" description="Tele-AMP-histidine intermediate" evidence="1">
    <location>
        <position position="234"/>
    </location>
</feature>
<dbReference type="Gene3D" id="3.30.428.10">
    <property type="entry name" value="HIT-like"/>
    <property type="match status" value="2"/>
</dbReference>
<dbReference type="PRINTS" id="PR00332">
    <property type="entry name" value="HISTRIAD"/>
</dbReference>
<sequence>MTSTASEPSEASMGQCSLPGDSLKPSIFTKIIHREVPAKILYEDELVISFLGLPQNRVTPVQFLVVPKKQLATLEEANSCDEAALGRMFTVASLVAKQQGVTNGYRLVINNGNDAASEPSEASMGQCSLPGDSRKPSIFTKIIRREVPAKILYEDELVISFLGLPQNRVTPVQFLVVPKKQLATLEEANSCDEAALGRMFTVASLVAKQQGVTNGYRLVINNGNDAGQEVPHLHIHVFAGQPMSWPPGTD</sequence>
<evidence type="ECO:0000256" key="1">
    <source>
        <dbReference type="PIRSR" id="PIRSR601310-1"/>
    </source>
</evidence>
<dbReference type="InterPro" id="IPR019808">
    <property type="entry name" value="Histidine_triad_CS"/>
</dbReference>
<dbReference type="CDD" id="cd01276">
    <property type="entry name" value="PKCI_related"/>
    <property type="match status" value="1"/>
</dbReference>
<protein>
    <submittedName>
        <fullName evidence="6">HIT domain-containing protein</fullName>
    </submittedName>
</protein>
<proteinExistence type="predicted"/>
<dbReference type="PANTHER" id="PTHR23089">
    <property type="entry name" value="HISTIDINE TRIAD HIT PROTEIN"/>
    <property type="match status" value="1"/>
</dbReference>
<dbReference type="WBParaSite" id="maker-uti_cns_0003960-snap-gene-0.22-mRNA-1">
    <property type="protein sequence ID" value="maker-uti_cns_0003960-snap-gene-0.22-mRNA-1"/>
    <property type="gene ID" value="maker-uti_cns_0003960-snap-gene-0.22"/>
</dbReference>
<dbReference type="Pfam" id="PF01230">
    <property type="entry name" value="HIT"/>
    <property type="match status" value="2"/>
</dbReference>
<evidence type="ECO:0000256" key="2">
    <source>
        <dbReference type="PIRSR" id="PIRSR601310-3"/>
    </source>
</evidence>
<dbReference type="InterPro" id="IPR001310">
    <property type="entry name" value="Histidine_triad_HIT"/>
</dbReference>